<accession>A0A9W6B9D0</accession>
<evidence type="ECO:0000313" key="2">
    <source>
        <dbReference type="EMBL" id="GLC47600.1"/>
    </source>
</evidence>
<comment type="caution">
    <text evidence="2">The sequence shown here is derived from an EMBL/GenBank/DDBJ whole genome shotgun (WGS) entry which is preliminary data.</text>
</comment>
<evidence type="ECO:0000256" key="1">
    <source>
        <dbReference type="SAM" id="MobiDB-lite"/>
    </source>
</evidence>
<gene>
    <name evidence="2" type="primary">PLEST010221</name>
    <name evidence="2" type="ORF">PLESTB_000005800</name>
</gene>
<dbReference type="Proteomes" id="UP001165080">
    <property type="component" value="Unassembled WGS sequence"/>
</dbReference>
<feature type="region of interest" description="Disordered" evidence="1">
    <location>
        <begin position="1"/>
        <end position="50"/>
    </location>
</feature>
<sequence length="120" mass="12538">MEARLQIRRHGEGSKKASTPPPQAPPPPPSPPPSPSPSPPPPPPPPPPSAEVIRAVTLEYLRHRCGISDADAARLIDWCGGDIMQALSTGPSAPGHAGCCACRAAHSRHARGGTLHHRRA</sequence>
<feature type="compositionally biased region" description="Basic and acidic residues" evidence="1">
    <location>
        <begin position="1"/>
        <end position="15"/>
    </location>
</feature>
<reference evidence="2 3" key="1">
    <citation type="journal article" date="2023" name="Commun. Biol.">
        <title>Reorganization of the ancestral sex-determining regions during the evolution of trioecy in Pleodorina starrii.</title>
        <authorList>
            <person name="Takahashi K."/>
            <person name="Suzuki S."/>
            <person name="Kawai-Toyooka H."/>
            <person name="Yamamoto K."/>
            <person name="Hamaji T."/>
            <person name="Ootsuki R."/>
            <person name="Yamaguchi H."/>
            <person name="Kawachi M."/>
            <person name="Higashiyama T."/>
            <person name="Nozaki H."/>
        </authorList>
    </citation>
    <scope>NUCLEOTIDE SEQUENCE [LARGE SCALE GENOMIC DNA]</scope>
    <source>
        <strain evidence="2 3">NIES-4479</strain>
    </source>
</reference>
<dbReference type="EMBL" id="BRXU01000001">
    <property type="protein sequence ID" value="GLC47600.1"/>
    <property type="molecule type" value="Genomic_DNA"/>
</dbReference>
<proteinExistence type="predicted"/>
<protein>
    <submittedName>
        <fullName evidence="2">Uncharacterized protein</fullName>
    </submittedName>
</protein>
<keyword evidence="3" id="KW-1185">Reference proteome</keyword>
<name>A0A9W6B9D0_9CHLO</name>
<dbReference type="AlphaFoldDB" id="A0A9W6B9D0"/>
<evidence type="ECO:0000313" key="3">
    <source>
        <dbReference type="Proteomes" id="UP001165080"/>
    </source>
</evidence>
<feature type="compositionally biased region" description="Pro residues" evidence="1">
    <location>
        <begin position="19"/>
        <end position="49"/>
    </location>
</feature>
<organism evidence="2 3">
    <name type="scientific">Pleodorina starrii</name>
    <dbReference type="NCBI Taxonomy" id="330485"/>
    <lineage>
        <taxon>Eukaryota</taxon>
        <taxon>Viridiplantae</taxon>
        <taxon>Chlorophyta</taxon>
        <taxon>core chlorophytes</taxon>
        <taxon>Chlorophyceae</taxon>
        <taxon>CS clade</taxon>
        <taxon>Chlamydomonadales</taxon>
        <taxon>Volvocaceae</taxon>
        <taxon>Pleodorina</taxon>
    </lineage>
</organism>